<dbReference type="InterPro" id="IPR019283">
    <property type="entry name" value="DUF2330"/>
</dbReference>
<protein>
    <recommendedName>
        <fullName evidence="4">DUF2330 domain-containing protein</fullName>
    </recommendedName>
</protein>
<dbReference type="RefSeq" id="WP_094020786.1">
    <property type="nucleotide sequence ID" value="NZ_FXYF01000004.1"/>
</dbReference>
<dbReference type="OrthoDB" id="9759899at2"/>
<reference evidence="2 3" key="1">
    <citation type="submission" date="2017-05" db="EMBL/GenBank/DDBJ databases">
        <authorList>
            <person name="Song R."/>
            <person name="Chenine A.L."/>
            <person name="Ruprecht R.M."/>
        </authorList>
    </citation>
    <scope>NUCLEOTIDE SEQUENCE [LARGE SCALE GENOMIC DNA]</scope>
    <source>
        <strain evidence="2 3">CECT 8898</strain>
    </source>
</reference>
<dbReference type="AlphaFoldDB" id="A0A238K8R3"/>
<gene>
    <name evidence="2" type="ORF">MAA8898_01971</name>
</gene>
<keyword evidence="1" id="KW-0732">Signal</keyword>
<feature type="chain" id="PRO_5012624563" description="DUF2330 domain-containing protein" evidence="1">
    <location>
        <begin position="20"/>
        <end position="426"/>
    </location>
</feature>
<name>A0A238K8R3_9RHOB</name>
<evidence type="ECO:0008006" key="4">
    <source>
        <dbReference type="Google" id="ProtNLM"/>
    </source>
</evidence>
<dbReference type="Pfam" id="PF10092">
    <property type="entry name" value="DUF2330"/>
    <property type="match status" value="1"/>
</dbReference>
<accession>A0A238K8R3</accession>
<keyword evidence="3" id="KW-1185">Reference proteome</keyword>
<evidence type="ECO:0000256" key="1">
    <source>
        <dbReference type="SAM" id="SignalP"/>
    </source>
</evidence>
<proteinExistence type="predicted"/>
<dbReference type="EMBL" id="FXYF01000004">
    <property type="protein sequence ID" value="SMX39301.1"/>
    <property type="molecule type" value="Genomic_DNA"/>
</dbReference>
<sequence>MTRIFLTLCLILSAASAQAFCGFYVAKADGGLFNESSKVVFVRDGERSVITMSSDYRGEPKDFALVVPAPRVLLRDEIRTVKPETVARLDDYTAPRLVEYFDRDPCAPPIMPMITLNAVVNEAAPPMADRARALGVTIEAQYAVGTYDILILGAEESDGLATFLTAEGYKLPEGAGPVLAGYVDAGMKFFVAGVNLDRHAASETKELPPLQIEFTSKDFMLPIQLGKLNAEGPQDALFFMLSRKGQVLPENYLPVALPSNVDVPLFIEEEFGAFYKALFAQAAPKEGGIVTEYAWDMAWCDPCAADPLTNAELAELGVDWLPEEGAQGGGVQGQNVYVTRLHARYTRDQMPEDVMFRATEDRQNFQGRYVMNHPWEGEMDCPEAEDYILRTRARIADEARTVARLTGWDADELISKARTGMPELYR</sequence>
<dbReference type="Proteomes" id="UP000207598">
    <property type="component" value="Unassembled WGS sequence"/>
</dbReference>
<evidence type="ECO:0000313" key="2">
    <source>
        <dbReference type="EMBL" id="SMX39301.1"/>
    </source>
</evidence>
<feature type="signal peptide" evidence="1">
    <location>
        <begin position="1"/>
        <end position="19"/>
    </location>
</feature>
<evidence type="ECO:0000313" key="3">
    <source>
        <dbReference type="Proteomes" id="UP000207598"/>
    </source>
</evidence>
<organism evidence="2 3">
    <name type="scientific">Maliponia aquimaris</name>
    <dbReference type="NCBI Taxonomy" id="1673631"/>
    <lineage>
        <taxon>Bacteria</taxon>
        <taxon>Pseudomonadati</taxon>
        <taxon>Pseudomonadota</taxon>
        <taxon>Alphaproteobacteria</taxon>
        <taxon>Rhodobacterales</taxon>
        <taxon>Paracoccaceae</taxon>
        <taxon>Maliponia</taxon>
    </lineage>
</organism>